<dbReference type="Gene3D" id="3.40.50.850">
    <property type="entry name" value="Isochorismatase-like"/>
    <property type="match status" value="1"/>
</dbReference>
<name>M1UGT2_9CORY</name>
<dbReference type="InterPro" id="IPR052347">
    <property type="entry name" value="Isochorismatase_Nicotinamidase"/>
</dbReference>
<proteinExistence type="inferred from homology"/>
<reference evidence="9 10" key="1">
    <citation type="submission" date="2013-02" db="EMBL/GenBank/DDBJ databases">
        <title>The complete genome sequence of Corynebacterium callunae DSM 20147.</title>
        <authorList>
            <person name="Ruckert C."/>
            <person name="Albersmeier A."/>
            <person name="Kalinowski J."/>
        </authorList>
    </citation>
    <scope>NUCLEOTIDE SEQUENCE [LARGE SCALE GENOMIC DNA]</scope>
    <source>
        <strain evidence="9 10">DSM 20147</strain>
    </source>
</reference>
<dbReference type="Pfam" id="PF00857">
    <property type="entry name" value="Isochorismatase"/>
    <property type="match status" value="1"/>
</dbReference>
<feature type="domain" description="Isochorismatase-like" evidence="8">
    <location>
        <begin position="4"/>
        <end position="183"/>
    </location>
</feature>
<dbReference type="KEGG" id="ccn:H924_10460"/>
<evidence type="ECO:0000256" key="2">
    <source>
        <dbReference type="ARBA" id="ARBA00022642"/>
    </source>
</evidence>
<dbReference type="AlphaFoldDB" id="M1UGT2"/>
<dbReference type="Proteomes" id="UP000011760">
    <property type="component" value="Chromosome"/>
</dbReference>
<dbReference type="PANTHER" id="PTHR11080">
    <property type="entry name" value="PYRAZINAMIDASE/NICOTINAMIDASE"/>
    <property type="match status" value="1"/>
</dbReference>
<protein>
    <recommendedName>
        <fullName evidence="6">nicotinamidase</fullName>
        <ecNumber evidence="6">3.5.1.19</ecNumber>
    </recommendedName>
    <alternativeName>
        <fullName evidence="7">Nicotinamide deamidase</fullName>
    </alternativeName>
</protein>
<dbReference type="STRING" id="1121353.H924_10460"/>
<keyword evidence="4" id="KW-0378">Hydrolase</keyword>
<dbReference type="eggNOG" id="COG1335">
    <property type="taxonomic scope" value="Bacteria"/>
</dbReference>
<evidence type="ECO:0000256" key="3">
    <source>
        <dbReference type="ARBA" id="ARBA00022723"/>
    </source>
</evidence>
<sequence>MARALIIVDVQKDFCPGGSLATARGDEVAGLIEAYLLSHGGEYDTVVATQDWHIDPGEHFSDNPDYVDSWPVHCKADTDGAAIHERIDLELIEEFFRKGHYTAAYSGFEGTATSEELLLAPWLKARDITEVDIVGIATDHCVRATTLDAIKEGFEVRVLSDMCAAVDVHAGDRALEEMHDAGALLV</sequence>
<comment type="pathway">
    <text evidence="5">Cofactor biosynthesis; nicotinate biosynthesis; nicotinate from nicotinamide: step 1/1.</text>
</comment>
<dbReference type="SUPFAM" id="SSF52499">
    <property type="entry name" value="Isochorismatase-like hydrolases"/>
    <property type="match status" value="1"/>
</dbReference>
<dbReference type="GO" id="GO:0019363">
    <property type="term" value="P:pyridine nucleotide biosynthetic process"/>
    <property type="evidence" value="ECO:0007669"/>
    <property type="project" value="UniProtKB-KW"/>
</dbReference>
<evidence type="ECO:0000313" key="10">
    <source>
        <dbReference type="Proteomes" id="UP000011760"/>
    </source>
</evidence>
<keyword evidence="3" id="KW-0479">Metal-binding</keyword>
<dbReference type="PANTHER" id="PTHR11080:SF2">
    <property type="entry name" value="LD05707P"/>
    <property type="match status" value="1"/>
</dbReference>
<evidence type="ECO:0000256" key="6">
    <source>
        <dbReference type="ARBA" id="ARBA00039017"/>
    </source>
</evidence>
<evidence type="ECO:0000259" key="8">
    <source>
        <dbReference type="Pfam" id="PF00857"/>
    </source>
</evidence>
<dbReference type="EC" id="3.5.1.19" evidence="6"/>
<dbReference type="PATRIC" id="fig|1121353.3.peg.2134"/>
<gene>
    <name evidence="9" type="ORF">H924_10460</name>
</gene>
<accession>M1UGT2</accession>
<evidence type="ECO:0000256" key="4">
    <source>
        <dbReference type="ARBA" id="ARBA00022801"/>
    </source>
</evidence>
<keyword evidence="10" id="KW-1185">Reference proteome</keyword>
<evidence type="ECO:0000313" key="9">
    <source>
        <dbReference type="EMBL" id="AGG67520.1"/>
    </source>
</evidence>
<dbReference type="EMBL" id="CP004354">
    <property type="protein sequence ID" value="AGG67520.1"/>
    <property type="molecule type" value="Genomic_DNA"/>
</dbReference>
<dbReference type="InterPro" id="IPR036380">
    <property type="entry name" value="Isochorismatase-like_sf"/>
</dbReference>
<evidence type="ECO:0000256" key="1">
    <source>
        <dbReference type="ARBA" id="ARBA00006336"/>
    </source>
</evidence>
<keyword evidence="2" id="KW-0662">Pyridine nucleotide biosynthesis</keyword>
<dbReference type="OrthoDB" id="9791276at2"/>
<dbReference type="GO" id="GO:0046872">
    <property type="term" value="F:metal ion binding"/>
    <property type="evidence" value="ECO:0007669"/>
    <property type="project" value="UniProtKB-KW"/>
</dbReference>
<evidence type="ECO:0000256" key="5">
    <source>
        <dbReference type="ARBA" id="ARBA00037900"/>
    </source>
</evidence>
<organism evidence="9 10">
    <name type="scientific">Corynebacterium callunae DSM 20147</name>
    <dbReference type="NCBI Taxonomy" id="1121353"/>
    <lineage>
        <taxon>Bacteria</taxon>
        <taxon>Bacillati</taxon>
        <taxon>Actinomycetota</taxon>
        <taxon>Actinomycetes</taxon>
        <taxon>Mycobacteriales</taxon>
        <taxon>Corynebacteriaceae</taxon>
        <taxon>Corynebacterium</taxon>
    </lineage>
</organism>
<dbReference type="CDD" id="cd01011">
    <property type="entry name" value="nicotinamidase"/>
    <property type="match status" value="1"/>
</dbReference>
<dbReference type="RefSeq" id="WP_015651948.1">
    <property type="nucleotide sequence ID" value="NC_020506.1"/>
</dbReference>
<dbReference type="GO" id="GO:0008936">
    <property type="term" value="F:nicotinamidase activity"/>
    <property type="evidence" value="ECO:0007669"/>
    <property type="project" value="UniProtKB-EC"/>
</dbReference>
<evidence type="ECO:0000256" key="7">
    <source>
        <dbReference type="ARBA" id="ARBA00043224"/>
    </source>
</evidence>
<dbReference type="HOGENOM" id="CLU_068979_13_2_11"/>
<comment type="similarity">
    <text evidence="1">Belongs to the isochorismatase family.</text>
</comment>
<dbReference type="InterPro" id="IPR000868">
    <property type="entry name" value="Isochorismatase-like_dom"/>
</dbReference>